<feature type="region of interest" description="Disordered" evidence="15">
    <location>
        <begin position="113"/>
        <end position="190"/>
    </location>
</feature>
<keyword evidence="18" id="KW-1185">Reference proteome</keyword>
<evidence type="ECO:0000256" key="12">
    <source>
        <dbReference type="ARBA" id="ARBA00031331"/>
    </source>
</evidence>
<evidence type="ECO:0000256" key="14">
    <source>
        <dbReference type="ARBA" id="ARBA00046046"/>
    </source>
</evidence>
<comment type="subcellular location">
    <subcellularLocation>
        <location evidence="2">Mitochondrion matrix</location>
    </subcellularLocation>
</comment>
<comment type="pathway">
    <text evidence="3">Amino-acid degradation; L-lysine degradation via saccharopine pathway; glutaryl-CoA from L-lysine: step 6/6.</text>
</comment>
<comment type="similarity">
    <text evidence="4">Belongs to the 2-oxoacid dehydrogenase family.</text>
</comment>
<dbReference type="GO" id="GO:0004149">
    <property type="term" value="F:dihydrolipoyllysine-residue succinyltransferase activity"/>
    <property type="evidence" value="ECO:0007669"/>
    <property type="project" value="UniProtKB-EC"/>
</dbReference>
<evidence type="ECO:0000256" key="15">
    <source>
        <dbReference type="SAM" id="MobiDB-lite"/>
    </source>
</evidence>
<dbReference type="InterPro" id="IPR023213">
    <property type="entry name" value="CAT-like_dom_sf"/>
</dbReference>
<comment type="cofactor">
    <cofactor evidence="1">
        <name>(R)-lipoate</name>
        <dbReference type="ChEBI" id="CHEBI:83088"/>
    </cofactor>
</comment>
<dbReference type="PANTHER" id="PTHR43416:SF5">
    <property type="entry name" value="DIHYDROLIPOYLLYSINE-RESIDUE SUCCINYLTRANSFERASE COMPONENT OF 2-OXOGLUTARATE DEHYDROGENASE COMPLEX, MITOCHONDRIAL"/>
    <property type="match status" value="1"/>
</dbReference>
<dbReference type="CDD" id="cd06849">
    <property type="entry name" value="lipoyl_domain"/>
    <property type="match status" value="1"/>
</dbReference>
<proteinExistence type="inferred from homology"/>
<feature type="compositionally biased region" description="Low complexity" evidence="15">
    <location>
        <begin position="159"/>
        <end position="176"/>
    </location>
</feature>
<dbReference type="InterPro" id="IPR003016">
    <property type="entry name" value="2-oxoA_DH_lipoyl-BS"/>
</dbReference>
<dbReference type="Pfam" id="PF00364">
    <property type="entry name" value="Biotin_lipoyl"/>
    <property type="match status" value="1"/>
</dbReference>
<organism evidence="17 18">
    <name type="scientific">Buteo japonicus</name>
    <dbReference type="NCBI Taxonomy" id="224669"/>
    <lineage>
        <taxon>Eukaryota</taxon>
        <taxon>Metazoa</taxon>
        <taxon>Chordata</taxon>
        <taxon>Craniata</taxon>
        <taxon>Vertebrata</taxon>
        <taxon>Euteleostomi</taxon>
        <taxon>Archelosauria</taxon>
        <taxon>Archosauria</taxon>
        <taxon>Dinosauria</taxon>
        <taxon>Saurischia</taxon>
        <taxon>Theropoda</taxon>
        <taxon>Coelurosauria</taxon>
        <taxon>Aves</taxon>
        <taxon>Neognathae</taxon>
        <taxon>Neoaves</taxon>
        <taxon>Telluraves</taxon>
        <taxon>Accipitrimorphae</taxon>
        <taxon>Accipitriformes</taxon>
        <taxon>Accipitridae</taxon>
        <taxon>Accipitrinae</taxon>
        <taxon>Buteo</taxon>
    </lineage>
</organism>
<evidence type="ECO:0000313" key="18">
    <source>
        <dbReference type="Proteomes" id="UP000694555"/>
    </source>
</evidence>
<dbReference type="PANTHER" id="PTHR43416">
    <property type="entry name" value="DIHYDROLIPOYLLYSINE-RESIDUE SUCCINYLTRANSFERASE COMPONENT OF 2-OXOGLUTARATE DEHYDROGENASE COMPLEX, MITOCHONDRIAL-RELATED"/>
    <property type="match status" value="1"/>
</dbReference>
<evidence type="ECO:0000256" key="9">
    <source>
        <dbReference type="ARBA" id="ARBA00022823"/>
    </source>
</evidence>
<dbReference type="SUPFAM" id="SSF51230">
    <property type="entry name" value="Single hybrid motif"/>
    <property type="match status" value="1"/>
</dbReference>
<sequence length="445" mass="47364">CVHVFLSFCRVNSSSVFTVRYFRTTAVRRDDVVTVNTPAFAESVTEGDVRWEKAVGDTVAEDEVVCEIETDKTSVQVPAPAAGVIEALLVPDGGKVEGGTPLFKLRKTGAAPAKAKPAAAPPPPAAPEPVAAAAPPPAAAPIPTTMPPVPPVSTQPIDSKPVSAVKPAAAPAAAPPGEAVPSKGARSEHRVKMNRMRQRIAQRLKEAQNTCAMLTTFNEIDMSNIREMRAVHKDPFLKKHNLKLGFMSAFVKAAAFALQDQPVVNAVIDDTTKEIVYRDYVDISVAVATPRGLVVPVVRNVENMNFADIERAIYELGEKARKNELAIEDMDGGTFTISNGGVFGSLFGTPIINPPQSAILGMHVALILGGQPFHHYMPDTGLRTSPQKLSLNHSSLTVDLTAGFLRARAWPATSRETAGEGQVFNCNVHPSPRLLVLGGGGQSLI</sequence>
<evidence type="ECO:0000256" key="13">
    <source>
        <dbReference type="ARBA" id="ARBA00032406"/>
    </source>
</evidence>
<evidence type="ECO:0000256" key="6">
    <source>
        <dbReference type="ARBA" id="ARBA00020294"/>
    </source>
</evidence>
<evidence type="ECO:0000256" key="10">
    <source>
        <dbReference type="ARBA" id="ARBA00022946"/>
    </source>
</evidence>
<evidence type="ECO:0000313" key="17">
    <source>
        <dbReference type="Ensembl" id="ENSBJAP00000014417.1"/>
    </source>
</evidence>
<dbReference type="GO" id="GO:0006099">
    <property type="term" value="P:tricarboxylic acid cycle"/>
    <property type="evidence" value="ECO:0007669"/>
    <property type="project" value="UniProtKB-KW"/>
</dbReference>
<name>A0A8C0HLV8_9AVES</name>
<evidence type="ECO:0000256" key="5">
    <source>
        <dbReference type="ARBA" id="ARBA00012945"/>
    </source>
</evidence>
<keyword evidence="9" id="KW-0450">Lipoyl</keyword>
<keyword evidence="8" id="KW-0808">Transferase</keyword>
<dbReference type="GO" id="GO:0033512">
    <property type="term" value="P:L-lysine catabolic process to acetyl-CoA via saccharopine"/>
    <property type="evidence" value="ECO:0007669"/>
    <property type="project" value="UniProtKB-UniPathway"/>
</dbReference>
<dbReference type="InterPro" id="IPR006255">
    <property type="entry name" value="SucB"/>
</dbReference>
<dbReference type="PROSITE" id="PS00189">
    <property type="entry name" value="LIPOYL"/>
    <property type="match status" value="1"/>
</dbReference>
<dbReference type="InterPro" id="IPR000089">
    <property type="entry name" value="Biotin_lipoyl"/>
</dbReference>
<dbReference type="Gene3D" id="3.30.559.10">
    <property type="entry name" value="Chloramphenicol acetyltransferase-like domain"/>
    <property type="match status" value="1"/>
</dbReference>
<dbReference type="Proteomes" id="UP000694555">
    <property type="component" value="Unplaced"/>
</dbReference>
<protein>
    <recommendedName>
        <fullName evidence="6">Dihydrolipoyllysine-residue succinyltransferase component of 2-oxoglutarate dehydrogenase complex, mitochondrial</fullName>
        <ecNumber evidence="5">2.3.1.61</ecNumber>
    </recommendedName>
    <alternativeName>
        <fullName evidence="13">2-oxoglutarate dehydrogenase complex component E2</fullName>
    </alternativeName>
    <alternativeName>
        <fullName evidence="12">E2K</fullName>
    </alternativeName>
</protein>
<dbReference type="PROSITE" id="PS50968">
    <property type="entry name" value="BIOTINYL_LIPOYL"/>
    <property type="match status" value="1"/>
</dbReference>
<evidence type="ECO:0000256" key="7">
    <source>
        <dbReference type="ARBA" id="ARBA00022532"/>
    </source>
</evidence>
<evidence type="ECO:0000259" key="16">
    <source>
        <dbReference type="PROSITE" id="PS50968"/>
    </source>
</evidence>
<dbReference type="Pfam" id="PF00198">
    <property type="entry name" value="2-oxoacid_dh"/>
    <property type="match status" value="1"/>
</dbReference>
<dbReference type="GO" id="GO:0045252">
    <property type="term" value="C:oxoglutarate dehydrogenase complex"/>
    <property type="evidence" value="ECO:0007669"/>
    <property type="project" value="InterPro"/>
</dbReference>
<dbReference type="NCBIfam" id="TIGR01347">
    <property type="entry name" value="sucB"/>
    <property type="match status" value="1"/>
</dbReference>
<dbReference type="SUPFAM" id="SSF52777">
    <property type="entry name" value="CoA-dependent acyltransferases"/>
    <property type="match status" value="1"/>
</dbReference>
<keyword evidence="7" id="KW-0816">Tricarboxylic acid cycle</keyword>
<evidence type="ECO:0000256" key="1">
    <source>
        <dbReference type="ARBA" id="ARBA00001938"/>
    </source>
</evidence>
<dbReference type="InterPro" id="IPR001078">
    <property type="entry name" value="2-oxoacid_DH_actylTfrase"/>
</dbReference>
<evidence type="ECO:0000256" key="11">
    <source>
        <dbReference type="ARBA" id="ARBA00023315"/>
    </source>
</evidence>
<evidence type="ECO:0000256" key="8">
    <source>
        <dbReference type="ARBA" id="ARBA00022679"/>
    </source>
</evidence>
<dbReference type="Gene3D" id="2.40.50.100">
    <property type="match status" value="1"/>
</dbReference>
<evidence type="ECO:0000256" key="3">
    <source>
        <dbReference type="ARBA" id="ARBA00005145"/>
    </source>
</evidence>
<dbReference type="GO" id="GO:0005759">
    <property type="term" value="C:mitochondrial matrix"/>
    <property type="evidence" value="ECO:0007669"/>
    <property type="project" value="UniProtKB-SubCell"/>
</dbReference>
<keyword evidence="11" id="KW-0012">Acyltransferase</keyword>
<dbReference type="InterPro" id="IPR011053">
    <property type="entry name" value="Single_hybrid_motif"/>
</dbReference>
<feature type="domain" description="Lipoyl-binding" evidence="16">
    <location>
        <begin position="32"/>
        <end position="106"/>
    </location>
</feature>
<dbReference type="EC" id="2.3.1.61" evidence="5"/>
<dbReference type="Ensembl" id="ENSBJAT00000014812.1">
    <property type="protein sequence ID" value="ENSBJAP00000014417.1"/>
    <property type="gene ID" value="ENSBJAG00000009571.1"/>
</dbReference>
<evidence type="ECO:0000256" key="2">
    <source>
        <dbReference type="ARBA" id="ARBA00004305"/>
    </source>
</evidence>
<accession>A0A8C0HLV8</accession>
<dbReference type="AlphaFoldDB" id="A0A8C0HLV8"/>
<dbReference type="InterPro" id="IPR050537">
    <property type="entry name" value="2-oxoacid_dehydrogenase"/>
</dbReference>
<evidence type="ECO:0000256" key="4">
    <source>
        <dbReference type="ARBA" id="ARBA00007317"/>
    </source>
</evidence>
<dbReference type="UniPathway" id="UPA00868">
    <property type="reaction ID" value="UER00840"/>
</dbReference>
<feature type="compositionally biased region" description="Pro residues" evidence="15">
    <location>
        <begin position="134"/>
        <end position="153"/>
    </location>
</feature>
<reference evidence="17" key="1">
    <citation type="submission" date="2025-08" db="UniProtKB">
        <authorList>
            <consortium name="Ensembl"/>
        </authorList>
    </citation>
    <scope>IDENTIFICATION</scope>
</reference>
<dbReference type="FunFam" id="2.40.50.100:FF:000033">
    <property type="entry name" value="Dihydrolipoyllysine-residue succinyltransferase component of 2-oxoglutarate dehydrogenase complex, mitochondrial"/>
    <property type="match status" value="1"/>
</dbReference>
<comment type="function">
    <text evidence="14">Dihydrolipoamide succinyltransferase (E2) component of the 2-oxoglutarate dehydrogenase complex. The 2-oxoglutarate dehydrogenase complex catalyzes the overall conversion of 2-oxoglutarate to succinyl-CoA and CO(2). The 2-oxoglutarate dehydrogenase complex is mainly active in the mitochondrion. A fraction of the 2-oxoglutarate dehydrogenase complex also localizes in the nucleus and is required for lysine succinylation of histones: associates with KAT2A on chromatin and provides succinyl-CoA to histone succinyltransferase KAT2A.</text>
</comment>
<reference evidence="17" key="2">
    <citation type="submission" date="2025-09" db="UniProtKB">
        <authorList>
            <consortium name="Ensembl"/>
        </authorList>
    </citation>
    <scope>IDENTIFICATION</scope>
</reference>
<keyword evidence="10" id="KW-0809">Transit peptide</keyword>